<keyword evidence="1" id="KW-0812">Transmembrane</keyword>
<dbReference type="AlphaFoldDB" id="A0A512TKW7"/>
<evidence type="ECO:0000313" key="3">
    <source>
        <dbReference type="Proteomes" id="UP000321089"/>
    </source>
</evidence>
<accession>A0A512TKW7</accession>
<keyword evidence="1" id="KW-1133">Transmembrane helix</keyword>
<reference evidence="2 3" key="1">
    <citation type="submission" date="2019-07" db="EMBL/GenBank/DDBJ databases">
        <title>Whole genome shotgun sequence of Clostridium butyricum NBRC 3858.</title>
        <authorList>
            <person name="Hosoyama A."/>
            <person name="Uohara A."/>
            <person name="Ohji S."/>
            <person name="Ichikawa N."/>
        </authorList>
    </citation>
    <scope>NUCLEOTIDE SEQUENCE [LARGE SCALE GENOMIC DNA]</scope>
    <source>
        <strain evidence="2 3">NBRC 3858</strain>
    </source>
</reference>
<feature type="transmembrane region" description="Helical" evidence="1">
    <location>
        <begin position="30"/>
        <end position="49"/>
    </location>
</feature>
<protein>
    <submittedName>
        <fullName evidence="2">Uncharacterized protein</fullName>
    </submittedName>
</protein>
<dbReference type="Proteomes" id="UP000321089">
    <property type="component" value="Unassembled WGS sequence"/>
</dbReference>
<evidence type="ECO:0000313" key="2">
    <source>
        <dbReference type="EMBL" id="GEQ20855.1"/>
    </source>
</evidence>
<evidence type="ECO:0000256" key="1">
    <source>
        <dbReference type="SAM" id="Phobius"/>
    </source>
</evidence>
<sequence length="58" mass="6954">MLNSQKVGKNRAVSLDKSTLNRVVKNFERLILIMIYIQFYVFGLMYVDFRNHFLSLIR</sequence>
<proteinExistence type="predicted"/>
<name>A0A512TKW7_CLOBU</name>
<keyword evidence="1" id="KW-0472">Membrane</keyword>
<gene>
    <name evidence="2" type="ORF">CBU02nite_13610</name>
</gene>
<dbReference type="EMBL" id="BKBC01000013">
    <property type="protein sequence ID" value="GEQ20855.1"/>
    <property type="molecule type" value="Genomic_DNA"/>
</dbReference>
<comment type="caution">
    <text evidence="2">The sequence shown here is derived from an EMBL/GenBank/DDBJ whole genome shotgun (WGS) entry which is preliminary data.</text>
</comment>
<organism evidence="2 3">
    <name type="scientific">Clostridium butyricum</name>
    <dbReference type="NCBI Taxonomy" id="1492"/>
    <lineage>
        <taxon>Bacteria</taxon>
        <taxon>Bacillati</taxon>
        <taxon>Bacillota</taxon>
        <taxon>Clostridia</taxon>
        <taxon>Eubacteriales</taxon>
        <taxon>Clostridiaceae</taxon>
        <taxon>Clostridium</taxon>
    </lineage>
</organism>